<feature type="region of interest" description="Disordered" evidence="2">
    <location>
        <begin position="1"/>
        <end position="42"/>
    </location>
</feature>
<evidence type="ECO:0000313" key="5">
    <source>
        <dbReference type="Proteomes" id="UP001642540"/>
    </source>
</evidence>
<feature type="compositionally biased region" description="Polar residues" evidence="2">
    <location>
        <begin position="622"/>
        <end position="638"/>
    </location>
</feature>
<dbReference type="SUPFAM" id="SSF63763">
    <property type="entry name" value="SAND domain-like"/>
    <property type="match status" value="1"/>
</dbReference>
<reference evidence="4 5" key="1">
    <citation type="submission" date="2024-08" db="EMBL/GenBank/DDBJ databases">
        <authorList>
            <person name="Cucini C."/>
            <person name="Frati F."/>
        </authorList>
    </citation>
    <scope>NUCLEOTIDE SEQUENCE [LARGE SCALE GENOMIC DNA]</scope>
</reference>
<dbReference type="Gene3D" id="3.10.390.10">
    <property type="entry name" value="SAND domain-like"/>
    <property type="match status" value="1"/>
</dbReference>
<feature type="compositionally biased region" description="Polar residues" evidence="2">
    <location>
        <begin position="330"/>
        <end position="347"/>
    </location>
</feature>
<feature type="compositionally biased region" description="Low complexity" evidence="2">
    <location>
        <begin position="270"/>
        <end position="283"/>
    </location>
</feature>
<dbReference type="InterPro" id="IPR009061">
    <property type="entry name" value="DNA-bd_dom_put_sf"/>
</dbReference>
<feature type="compositionally biased region" description="Basic and acidic residues" evidence="2">
    <location>
        <begin position="21"/>
        <end position="30"/>
    </location>
</feature>
<keyword evidence="5" id="KW-1185">Reference proteome</keyword>
<protein>
    <recommendedName>
        <fullName evidence="3">c-SKI SMAD4-binding domain-containing protein</fullName>
    </recommendedName>
</protein>
<dbReference type="CDD" id="cd21080">
    <property type="entry name" value="DHD_Skor"/>
    <property type="match status" value="1"/>
</dbReference>
<dbReference type="InterPro" id="IPR037000">
    <property type="entry name" value="Ski_DNA-bd_sf"/>
</dbReference>
<feature type="compositionally biased region" description="Polar residues" evidence="2">
    <location>
        <begin position="513"/>
        <end position="523"/>
    </location>
</feature>
<evidence type="ECO:0000313" key="4">
    <source>
        <dbReference type="EMBL" id="CAL8131416.1"/>
    </source>
</evidence>
<dbReference type="Proteomes" id="UP001642540">
    <property type="component" value="Unassembled WGS sequence"/>
</dbReference>
<feature type="compositionally biased region" description="Low complexity" evidence="2">
    <location>
        <begin position="604"/>
        <end position="616"/>
    </location>
</feature>
<sequence>MTSGSPRSTKTINPDLSPMSNKEDSMHDTVKNPNSDAAAPGAKQNQVGTVMLFGVPIVSLVMDGKERLCLAQISSTLLKDFSYNEIHNRRVALGINCVQCTPVQLEILRRAGAMPVTSRRCGMITRREAERLCKSFLGDHAPPQLPENFAFDVYHECGWGCRGSFVPSRYNSSRAKCIRCSFCQLFFSPNKFIFHSHRLPESRYVQPDAANFNSWRRHMKLCGDPPEEANSSNSVSDMATAQIVHAWEDVKAMFNGGTRKRLLAATTAPSNHSSGRHSSSSHGHSGGSGKGSANSRSQSHGENHCNGGNSSGNTGHPRNAGSHQPKKESGSATAPSNASQHGASYNQDAPHANNFLHQSQNLFLNSPNPLLSPSGRLESIWNPALSAPGAAGQGSRPCSIPGSPQFPALPFHPLSIPWLRRPLFPFSHPFGPTLLNDPGCTAPADKLVNLAVARQNQSAFKPVSRSVEPLFNWLNGNNLGGGAGAINLGHSGATAVSLPEDLSVNSCGHGGTPATNNASGTNPTVPPSNPHFNANNVGGSSSFNLAKHLESTSNSEKSSRHNNNNNNNGSIPKNHQIQILSAHQNESDDEENVDIESTVETEECSSTSSVWVSSTTAYSAGRTGSATPRLTSPYNLGHNNNNNNNNILEFRRRKRLAPCYSSGEDMDEHDSDNQEDSPNDHYDDTGCSPGERERNGNKRKRFWISKISDDEDAKVELSTKGNPKVENNKLHGSSSGRVLLEFTRD</sequence>
<dbReference type="InterPro" id="IPR014890">
    <property type="entry name" value="c-SKI_SMAD4-bd_dom"/>
</dbReference>
<dbReference type="PANTHER" id="PTHR10005:SF26">
    <property type="entry name" value="CORL"/>
    <property type="match status" value="1"/>
</dbReference>
<feature type="compositionally biased region" description="Basic and acidic residues" evidence="2">
    <location>
        <begin position="678"/>
        <end position="696"/>
    </location>
</feature>
<dbReference type="InterPro" id="IPR023216">
    <property type="entry name" value="Tscrpt_reg_SKI_SnoN"/>
</dbReference>
<evidence type="ECO:0000256" key="1">
    <source>
        <dbReference type="ARBA" id="ARBA00009513"/>
    </source>
</evidence>
<dbReference type="EMBL" id="CAXLJM020000088">
    <property type="protein sequence ID" value="CAL8131416.1"/>
    <property type="molecule type" value="Genomic_DNA"/>
</dbReference>
<evidence type="ECO:0000256" key="2">
    <source>
        <dbReference type="SAM" id="MobiDB-lite"/>
    </source>
</evidence>
<proteinExistence type="inferred from homology"/>
<dbReference type="SMART" id="SM01046">
    <property type="entry name" value="c-SKI_SMAD_bind"/>
    <property type="match status" value="1"/>
</dbReference>
<feature type="region of interest" description="Disordered" evidence="2">
    <location>
        <begin position="712"/>
        <end position="745"/>
    </location>
</feature>
<feature type="compositionally biased region" description="Polar residues" evidence="2">
    <location>
        <begin position="1"/>
        <end position="20"/>
    </location>
</feature>
<feature type="compositionally biased region" description="Polar residues" evidence="2">
    <location>
        <begin position="569"/>
        <end position="584"/>
    </location>
</feature>
<feature type="region of interest" description="Disordered" evidence="2">
    <location>
        <begin position="506"/>
        <end position="645"/>
    </location>
</feature>
<feature type="region of interest" description="Disordered" evidence="2">
    <location>
        <begin position="660"/>
        <end position="700"/>
    </location>
</feature>
<feature type="compositionally biased region" description="Polar residues" evidence="2">
    <location>
        <begin position="530"/>
        <end position="544"/>
    </location>
</feature>
<dbReference type="PANTHER" id="PTHR10005">
    <property type="entry name" value="SKI ONCOGENE-RELATED"/>
    <property type="match status" value="1"/>
</dbReference>
<dbReference type="InterPro" id="IPR010919">
    <property type="entry name" value="SAND-like_dom_sf"/>
</dbReference>
<comment type="similarity">
    <text evidence="1">Belongs to the SKI family.</text>
</comment>
<feature type="domain" description="c-SKI SMAD4-binding" evidence="3">
    <location>
        <begin position="150"/>
        <end position="255"/>
    </location>
</feature>
<organism evidence="4 5">
    <name type="scientific">Orchesella dallaii</name>
    <dbReference type="NCBI Taxonomy" id="48710"/>
    <lineage>
        <taxon>Eukaryota</taxon>
        <taxon>Metazoa</taxon>
        <taxon>Ecdysozoa</taxon>
        <taxon>Arthropoda</taxon>
        <taxon>Hexapoda</taxon>
        <taxon>Collembola</taxon>
        <taxon>Entomobryomorpha</taxon>
        <taxon>Entomobryoidea</taxon>
        <taxon>Orchesellidae</taxon>
        <taxon>Orchesellinae</taxon>
        <taxon>Orchesella</taxon>
    </lineage>
</organism>
<dbReference type="Pfam" id="PF02437">
    <property type="entry name" value="Ski_Sno_DHD"/>
    <property type="match status" value="1"/>
</dbReference>
<dbReference type="Gene3D" id="3.10.260.20">
    <property type="entry name" value="Ski"/>
    <property type="match status" value="1"/>
</dbReference>
<dbReference type="SUPFAM" id="SSF46955">
    <property type="entry name" value="Putative DNA-binding domain"/>
    <property type="match status" value="1"/>
</dbReference>
<evidence type="ECO:0000259" key="3">
    <source>
        <dbReference type="SMART" id="SM01046"/>
    </source>
</evidence>
<comment type="caution">
    <text evidence="4">The sequence shown here is derived from an EMBL/GenBank/DDBJ whole genome shotgun (WGS) entry which is preliminary data.</text>
</comment>
<feature type="compositionally biased region" description="Polar residues" evidence="2">
    <location>
        <begin position="306"/>
        <end position="316"/>
    </location>
</feature>
<dbReference type="InterPro" id="IPR003380">
    <property type="entry name" value="SKI/SNO/DAC"/>
</dbReference>
<dbReference type="Pfam" id="PF08782">
    <property type="entry name" value="c-SKI_SMAD_bind"/>
    <property type="match status" value="1"/>
</dbReference>
<feature type="compositionally biased region" description="Acidic residues" evidence="2">
    <location>
        <begin position="664"/>
        <end position="677"/>
    </location>
</feature>
<accession>A0ABP1RNC7</accession>
<gene>
    <name evidence="4" type="ORF">ODALV1_LOCUS24169</name>
</gene>
<feature type="compositionally biased region" description="Acidic residues" evidence="2">
    <location>
        <begin position="587"/>
        <end position="603"/>
    </location>
</feature>
<name>A0ABP1RNC7_9HEXA</name>
<feature type="region of interest" description="Disordered" evidence="2">
    <location>
        <begin position="266"/>
        <end position="351"/>
    </location>
</feature>